<gene>
    <name evidence="2" type="ORF">CDQ84_07190</name>
</gene>
<accession>A0A2K2FMJ9</accession>
<dbReference type="AlphaFoldDB" id="A0A2K2FMJ9"/>
<evidence type="ECO:0008006" key="4">
    <source>
        <dbReference type="Google" id="ProtNLM"/>
    </source>
</evidence>
<dbReference type="PANTHER" id="PTHR18964:SF149">
    <property type="entry name" value="BIFUNCTIONAL UDP-N-ACETYLGLUCOSAMINE 2-EPIMERASE_N-ACETYLMANNOSAMINE KINASE"/>
    <property type="match status" value="1"/>
</dbReference>
<dbReference type="KEGG" id="cthd:CDO33_08890"/>
<dbReference type="SUPFAM" id="SSF53067">
    <property type="entry name" value="Actin-like ATPase domain"/>
    <property type="match status" value="1"/>
</dbReference>
<keyword evidence="3" id="KW-1185">Reference proteome</keyword>
<sequence>MLYDILLDVGGTGIKGGYYNTGKNILSDSYNFISNSDKEKDVIIKHFITICGRIWGQIHDDNKRIRSIRMAFPGPFDYGKGISKIKGLAKYESLYSVSIPDEMIHLGIKENYDFIPRSNNDFQFVNDVEAYALGAMNKRNLYQGYRVIYVCIGTGCGSAFSIDGQISTDRSQGIPENGWIYSLPFKDMVIDEYISARGINKLALRYCNQALSPLELSKIAENGNKEAIQAYKEFGDDLAAALLPLLKQFKANTLVIGGNISRSSDLFISPLKESCKALGVDLIIESDTSRLTMLGLTTL</sequence>
<evidence type="ECO:0000256" key="1">
    <source>
        <dbReference type="ARBA" id="ARBA00006479"/>
    </source>
</evidence>
<evidence type="ECO:0000313" key="3">
    <source>
        <dbReference type="Proteomes" id="UP000236151"/>
    </source>
</evidence>
<dbReference type="Gene3D" id="3.30.420.40">
    <property type="match status" value="2"/>
</dbReference>
<dbReference type="InterPro" id="IPR043129">
    <property type="entry name" value="ATPase_NBD"/>
</dbReference>
<evidence type="ECO:0000313" key="2">
    <source>
        <dbReference type="EMBL" id="PNT99996.1"/>
    </source>
</evidence>
<dbReference type="CDD" id="cd23763">
    <property type="entry name" value="ASKHA_ATPase_ROK"/>
    <property type="match status" value="1"/>
</dbReference>
<organism evidence="2 3">
    <name type="scientific">Clostridium thermosuccinogenes</name>
    <dbReference type="NCBI Taxonomy" id="84032"/>
    <lineage>
        <taxon>Bacteria</taxon>
        <taxon>Bacillati</taxon>
        <taxon>Bacillota</taxon>
        <taxon>Clostridia</taxon>
        <taxon>Eubacteriales</taxon>
        <taxon>Clostridiaceae</taxon>
        <taxon>Clostridium</taxon>
    </lineage>
</organism>
<dbReference type="Pfam" id="PF00480">
    <property type="entry name" value="ROK"/>
    <property type="match status" value="1"/>
</dbReference>
<proteinExistence type="inferred from homology"/>
<comment type="similarity">
    <text evidence="1">Belongs to the ROK (NagC/XylR) family.</text>
</comment>
<comment type="caution">
    <text evidence="2">The sequence shown here is derived from an EMBL/GenBank/DDBJ whole genome shotgun (WGS) entry which is preliminary data.</text>
</comment>
<dbReference type="RefSeq" id="WP_103081053.1">
    <property type="nucleotide sequence ID" value="NZ_CP021850.1"/>
</dbReference>
<dbReference type="OrthoDB" id="9795247at2"/>
<dbReference type="InterPro" id="IPR000600">
    <property type="entry name" value="ROK"/>
</dbReference>
<dbReference type="EMBL" id="NIOJ01000014">
    <property type="protein sequence ID" value="PNT99996.1"/>
    <property type="molecule type" value="Genomic_DNA"/>
</dbReference>
<dbReference type="PANTHER" id="PTHR18964">
    <property type="entry name" value="ROK (REPRESSOR, ORF, KINASE) FAMILY"/>
    <property type="match status" value="1"/>
</dbReference>
<dbReference type="Proteomes" id="UP000236151">
    <property type="component" value="Unassembled WGS sequence"/>
</dbReference>
<reference evidence="2 3" key="1">
    <citation type="submission" date="2017-06" db="EMBL/GenBank/DDBJ databases">
        <title>Investigating the central metabolism of Clostridium thermosuccinogenes.</title>
        <authorList>
            <person name="Koendjbiharie J.G."/>
            <person name="van Kranenburg R."/>
        </authorList>
    </citation>
    <scope>NUCLEOTIDE SEQUENCE [LARGE SCALE GENOMIC DNA]</scope>
    <source>
        <strain evidence="2 3">DSM 5806</strain>
    </source>
</reference>
<name>A0A2K2FMJ9_9CLOT</name>
<protein>
    <recommendedName>
        <fullName evidence="4">ROK family protein</fullName>
    </recommendedName>
</protein>